<dbReference type="Gene3D" id="3.40.50.80">
    <property type="entry name" value="Nucleotide-binding domain of ferredoxin-NADP reductase (FNR) module"/>
    <property type="match status" value="1"/>
</dbReference>
<dbReference type="SUPFAM" id="SSF63380">
    <property type="entry name" value="Riboflavin synthase domain-like"/>
    <property type="match status" value="1"/>
</dbReference>
<dbReference type="PANTHER" id="PTHR19372:SF7">
    <property type="entry name" value="SULFITE OXIDASE, MITOCHONDRIAL"/>
    <property type="match status" value="1"/>
</dbReference>
<dbReference type="InterPro" id="IPR000572">
    <property type="entry name" value="OxRdtase_Mopterin-bd_dom"/>
</dbReference>
<comment type="function">
    <text evidence="4">Nitrate reductase is a key enzyme involved in the first step of nitrate assimilation in plants, fungi and bacteria.</text>
</comment>
<keyword evidence="14" id="KW-0534">Nitrate assimilation</keyword>
<feature type="domain" description="Cytochrome b5 heme-binding" evidence="16">
    <location>
        <begin position="515"/>
        <end position="590"/>
    </location>
</feature>
<dbReference type="PRINTS" id="PR00406">
    <property type="entry name" value="CYTB5RDTASE"/>
</dbReference>
<dbReference type="InterPro" id="IPR001709">
    <property type="entry name" value="Flavoprot_Pyr_Nucl_cyt_Rdtase"/>
</dbReference>
<evidence type="ECO:0000256" key="10">
    <source>
        <dbReference type="ARBA" id="ARBA00022723"/>
    </source>
</evidence>
<evidence type="ECO:0000256" key="4">
    <source>
        <dbReference type="ARBA" id="ARBA00003838"/>
    </source>
</evidence>
<dbReference type="InterPro" id="IPR001199">
    <property type="entry name" value="Cyt_B5-like_heme/steroid-bd"/>
</dbReference>
<dbReference type="InterPro" id="IPR001433">
    <property type="entry name" value="OxRdtase_FAD/NAD-bd"/>
</dbReference>
<dbReference type="InterPro" id="IPR039261">
    <property type="entry name" value="FNR_nucleotide-bd"/>
</dbReference>
<dbReference type="PROSITE" id="PS50255">
    <property type="entry name" value="CYTOCHROME_B5_2"/>
    <property type="match status" value="1"/>
</dbReference>
<evidence type="ECO:0000256" key="7">
    <source>
        <dbReference type="ARBA" id="ARBA00022505"/>
    </source>
</evidence>
<evidence type="ECO:0008006" key="20">
    <source>
        <dbReference type="Google" id="ProtNLM"/>
    </source>
</evidence>
<evidence type="ECO:0000256" key="5">
    <source>
        <dbReference type="ARBA" id="ARBA00006253"/>
    </source>
</evidence>
<dbReference type="PROSITE" id="PS51384">
    <property type="entry name" value="FAD_FR"/>
    <property type="match status" value="1"/>
</dbReference>
<name>A0AAV9J0P0_CYACA</name>
<evidence type="ECO:0000256" key="8">
    <source>
        <dbReference type="ARBA" id="ARBA00022617"/>
    </source>
</evidence>
<dbReference type="FunFam" id="2.40.30.10:FF:000021">
    <property type="entry name" value="NADH-cytochrome b5 reductase"/>
    <property type="match status" value="1"/>
</dbReference>
<evidence type="ECO:0000259" key="17">
    <source>
        <dbReference type="PROSITE" id="PS51384"/>
    </source>
</evidence>
<dbReference type="InterPro" id="IPR014756">
    <property type="entry name" value="Ig_E-set"/>
</dbReference>
<evidence type="ECO:0000256" key="14">
    <source>
        <dbReference type="ARBA" id="ARBA00023063"/>
    </source>
</evidence>
<comment type="subunit">
    <text evidence="6">Homodimer.</text>
</comment>
<dbReference type="Proteomes" id="UP001301350">
    <property type="component" value="Unassembled WGS sequence"/>
</dbReference>
<feature type="domain" description="FAD-binding FR-type" evidence="17">
    <location>
        <begin position="643"/>
        <end position="755"/>
    </location>
</feature>
<dbReference type="SUPFAM" id="SSF52343">
    <property type="entry name" value="Ferredoxin reductase-like, C-terminal NADP-linked domain"/>
    <property type="match status" value="1"/>
</dbReference>
<evidence type="ECO:0000256" key="3">
    <source>
        <dbReference type="ARBA" id="ARBA00001974"/>
    </source>
</evidence>
<dbReference type="Pfam" id="PF00174">
    <property type="entry name" value="Oxidored_molyb"/>
    <property type="match status" value="1"/>
</dbReference>
<dbReference type="Pfam" id="PF00970">
    <property type="entry name" value="FAD_binding_6"/>
    <property type="match status" value="1"/>
</dbReference>
<dbReference type="GO" id="GO:0008482">
    <property type="term" value="F:sulfite oxidase activity"/>
    <property type="evidence" value="ECO:0007669"/>
    <property type="project" value="TreeGrafter"/>
</dbReference>
<dbReference type="PANTHER" id="PTHR19372">
    <property type="entry name" value="SULFITE REDUCTASE"/>
    <property type="match status" value="1"/>
</dbReference>
<dbReference type="GO" id="GO:0030151">
    <property type="term" value="F:molybdenum ion binding"/>
    <property type="evidence" value="ECO:0007669"/>
    <property type="project" value="InterPro"/>
</dbReference>
<evidence type="ECO:0000256" key="9">
    <source>
        <dbReference type="ARBA" id="ARBA00022630"/>
    </source>
</evidence>
<evidence type="ECO:0000256" key="12">
    <source>
        <dbReference type="ARBA" id="ARBA00023002"/>
    </source>
</evidence>
<dbReference type="SMART" id="SM01117">
    <property type="entry name" value="Cyt-b5"/>
    <property type="match status" value="1"/>
</dbReference>
<evidence type="ECO:0000256" key="11">
    <source>
        <dbReference type="ARBA" id="ARBA00022827"/>
    </source>
</evidence>
<dbReference type="PRINTS" id="PR00407">
    <property type="entry name" value="EUMOPTERIN"/>
</dbReference>
<reference evidence="18 19" key="1">
    <citation type="submission" date="2022-07" db="EMBL/GenBank/DDBJ databases">
        <title>Genome-wide signatures of adaptation to extreme environments.</title>
        <authorList>
            <person name="Cho C.H."/>
            <person name="Yoon H.S."/>
        </authorList>
    </citation>
    <scope>NUCLEOTIDE SEQUENCE [LARGE SCALE GENOMIC DNA]</scope>
    <source>
        <strain evidence="18 19">DBV 063 E5</strain>
    </source>
</reference>
<dbReference type="SUPFAM" id="SSF56524">
    <property type="entry name" value="Oxidoreductase molybdopterin-binding domain"/>
    <property type="match status" value="1"/>
</dbReference>
<comment type="similarity">
    <text evidence="5">Belongs to the nitrate reductase family.</text>
</comment>
<dbReference type="GO" id="GO:0006790">
    <property type="term" value="P:sulfur compound metabolic process"/>
    <property type="evidence" value="ECO:0007669"/>
    <property type="project" value="TreeGrafter"/>
</dbReference>
<dbReference type="InterPro" id="IPR008333">
    <property type="entry name" value="Cbr1-like_FAD-bd_dom"/>
</dbReference>
<keyword evidence="9" id="KW-0285">Flavoprotein</keyword>
<protein>
    <recommendedName>
        <fullName evidence="20">Nitrate reductase</fullName>
    </recommendedName>
</protein>
<dbReference type="Gene3D" id="2.40.30.10">
    <property type="entry name" value="Translation factors"/>
    <property type="match status" value="1"/>
</dbReference>
<dbReference type="Pfam" id="PF03404">
    <property type="entry name" value="Mo-co_dimer"/>
    <property type="match status" value="1"/>
</dbReference>
<evidence type="ECO:0000313" key="18">
    <source>
        <dbReference type="EMBL" id="KAK4537851.1"/>
    </source>
</evidence>
<evidence type="ECO:0000256" key="1">
    <source>
        <dbReference type="ARBA" id="ARBA00001924"/>
    </source>
</evidence>
<evidence type="ECO:0000256" key="13">
    <source>
        <dbReference type="ARBA" id="ARBA00023004"/>
    </source>
</evidence>
<accession>A0AAV9J0P0</accession>
<comment type="cofactor">
    <cofactor evidence="3">
        <name>FAD</name>
        <dbReference type="ChEBI" id="CHEBI:57692"/>
    </cofactor>
</comment>
<keyword evidence="12" id="KW-0560">Oxidoreductase</keyword>
<comment type="cofactor">
    <cofactor evidence="2">
        <name>heme</name>
        <dbReference type="ChEBI" id="CHEBI:30413"/>
    </cofactor>
</comment>
<keyword evidence="11" id="KW-0274">FAD</keyword>
<dbReference type="SUPFAM" id="SSF81296">
    <property type="entry name" value="E set domains"/>
    <property type="match status" value="1"/>
</dbReference>
<keyword evidence="19" id="KW-1185">Reference proteome</keyword>
<dbReference type="InterPro" id="IPR008335">
    <property type="entry name" value="Mopterin_OxRdtase_euk"/>
</dbReference>
<keyword evidence="8" id="KW-0349">Heme</keyword>
<dbReference type="InterPro" id="IPR017927">
    <property type="entry name" value="FAD-bd_FR_type"/>
</dbReference>
<dbReference type="SUPFAM" id="SSF55856">
    <property type="entry name" value="Cytochrome b5-like heme/steroid binding domain"/>
    <property type="match status" value="1"/>
</dbReference>
<proteinExistence type="inferred from homology"/>
<dbReference type="AlphaFoldDB" id="A0AAV9J0P0"/>
<keyword evidence="7" id="KW-0500">Molybdenum</keyword>
<dbReference type="GO" id="GO:0042128">
    <property type="term" value="P:nitrate assimilation"/>
    <property type="evidence" value="ECO:0007669"/>
    <property type="project" value="UniProtKB-KW"/>
</dbReference>
<dbReference type="PRINTS" id="PR00371">
    <property type="entry name" value="FPNCR"/>
</dbReference>
<dbReference type="InterPro" id="IPR017938">
    <property type="entry name" value="Riboflavin_synthase-like_b-brl"/>
</dbReference>
<dbReference type="FunFam" id="3.90.420.10:FF:000003">
    <property type="entry name" value="Nitrate reductase"/>
    <property type="match status" value="1"/>
</dbReference>
<dbReference type="FunFam" id="3.10.120.10:FF:000007">
    <property type="entry name" value="Sulfite oxidase, mitochondrial"/>
    <property type="match status" value="1"/>
</dbReference>
<organism evidence="18 19">
    <name type="scientific">Cyanidium caldarium</name>
    <name type="common">Red alga</name>
    <dbReference type="NCBI Taxonomy" id="2771"/>
    <lineage>
        <taxon>Eukaryota</taxon>
        <taxon>Rhodophyta</taxon>
        <taxon>Bangiophyceae</taxon>
        <taxon>Cyanidiales</taxon>
        <taxon>Cyanidiaceae</taxon>
        <taxon>Cyanidium</taxon>
    </lineage>
</organism>
<dbReference type="GO" id="GO:0020037">
    <property type="term" value="F:heme binding"/>
    <property type="evidence" value="ECO:0007669"/>
    <property type="project" value="TreeGrafter"/>
</dbReference>
<feature type="region of interest" description="Disordered" evidence="15">
    <location>
        <begin position="462"/>
        <end position="492"/>
    </location>
</feature>
<dbReference type="InterPro" id="IPR036374">
    <property type="entry name" value="OxRdtase_Mopterin-bd_sf"/>
</dbReference>
<evidence type="ECO:0000256" key="15">
    <source>
        <dbReference type="SAM" id="MobiDB-lite"/>
    </source>
</evidence>
<comment type="cofactor">
    <cofactor evidence="1">
        <name>Mo-molybdopterin</name>
        <dbReference type="ChEBI" id="CHEBI:71302"/>
    </cofactor>
</comment>
<evidence type="ECO:0000259" key="16">
    <source>
        <dbReference type="PROSITE" id="PS50255"/>
    </source>
</evidence>
<dbReference type="CDD" id="cd06183">
    <property type="entry name" value="cyt_b5_reduct_like"/>
    <property type="match status" value="1"/>
</dbReference>
<sequence>METSNNPTKKSPTDQFKEELERVRRQLKELYPDALRHSVDTVDKLDQRTPDDWIPRHLEMVRLTGRHPFNCEPPLRYLRDDLTAAELHYVRNHGAVPHLSWDTHRVEVCGLVERPTTFTMDELLALGPLRSIPVTVACTGNRRKEMNHVRHSNGFNWGSGAVSTTVWTGVPLLNVLQHCGVELGQRARYVCLTGADELSAGAYGTSIPLIKAMDPFGDVLLAVGQNGKPLAPDHGYPVRLLVPGWVGGRMVKWLARVEVSENESDNHYHIYDNRILPPHVDKEKADAEKWWYRPEYLFNESNINSVITVPDHGEVLPLTGNQQERYTIRGYAHSGGGRQVTRVEITFDHGNTWEMCELRHPFPPNWAGRSWTWTKFAFEVDVLQLFSVTEFGVRAWDDSNNTQPSALTWNLMGQGNNCIYRVRVRPVHEGAPGSFGLRFEHPAVPGMETGGWMAQEGAHLSGGIPASAAPPPVPEKATMPKGPSRDDSENTVHGSNFYEQRLKKGHKEAAAMDHARKIGMSEVEKHTKEDSAWIVVKGRVYDATKFLDQHPGGKAAIMMNTGTDCTEDFSAIHSERAWNLLSRFYIGDLVDDAEADAQQEPRMEHSESTGNLLREHLRDRARVPKSGDEGANKEEAPVALNPRKYLSVPLEEKRAISHDVDRFRFGLPSAEHRLGLPVGNHLFVRARIDDQTVMRPYTPVTLDADRGHFDLVVKIYRANENPKFPAGGKMSQYLDGLSAGDKIDVKGPLGHFEYLGDGEYELKGKRGSAKQFGFMCGGTGITPAFQVMQAILREESEQPLEVWLLYANNTEGDILLRAELDAWAEKHDNVHVWYTLSHPPSEWKYSSGFIDEEMVREHMPPPGDDTLVGLCGPPPMLEKACKPSLDKLGFSENQYFEF</sequence>
<dbReference type="Gene3D" id="3.10.120.10">
    <property type="entry name" value="Cytochrome b5-like heme/steroid binding domain"/>
    <property type="match status" value="1"/>
</dbReference>
<dbReference type="InterPro" id="IPR036400">
    <property type="entry name" value="Cyt_B5-like_heme/steroid_sf"/>
</dbReference>
<dbReference type="FunFam" id="3.40.50.80:FF:000025">
    <property type="entry name" value="Nitrate reductase [NADH]"/>
    <property type="match status" value="1"/>
</dbReference>
<evidence type="ECO:0000256" key="6">
    <source>
        <dbReference type="ARBA" id="ARBA00011738"/>
    </source>
</evidence>
<dbReference type="PRINTS" id="PR00363">
    <property type="entry name" value="CYTOCHROMEB5"/>
</dbReference>
<dbReference type="Gene3D" id="2.60.40.650">
    <property type="match status" value="1"/>
</dbReference>
<dbReference type="Pfam" id="PF00173">
    <property type="entry name" value="Cyt-b5"/>
    <property type="match status" value="1"/>
</dbReference>
<gene>
    <name evidence="18" type="ORF">CDCA_CDCA14G3876</name>
</gene>
<dbReference type="EMBL" id="JANCYW010000014">
    <property type="protein sequence ID" value="KAK4537851.1"/>
    <property type="molecule type" value="Genomic_DNA"/>
</dbReference>
<keyword evidence="10" id="KW-0479">Metal-binding</keyword>
<dbReference type="Gene3D" id="3.90.420.10">
    <property type="entry name" value="Oxidoreductase, molybdopterin-binding domain"/>
    <property type="match status" value="1"/>
</dbReference>
<dbReference type="InterPro" id="IPR005066">
    <property type="entry name" value="MoCF_OxRdtse_dimer"/>
</dbReference>
<dbReference type="GO" id="GO:0043546">
    <property type="term" value="F:molybdopterin cofactor binding"/>
    <property type="evidence" value="ECO:0007669"/>
    <property type="project" value="TreeGrafter"/>
</dbReference>
<evidence type="ECO:0000313" key="19">
    <source>
        <dbReference type="Proteomes" id="UP001301350"/>
    </source>
</evidence>
<evidence type="ECO:0000256" key="2">
    <source>
        <dbReference type="ARBA" id="ARBA00001971"/>
    </source>
</evidence>
<dbReference type="Pfam" id="PF00175">
    <property type="entry name" value="NAD_binding_1"/>
    <property type="match status" value="1"/>
</dbReference>
<comment type="caution">
    <text evidence="18">The sequence shown here is derived from an EMBL/GenBank/DDBJ whole genome shotgun (WGS) entry which is preliminary data.</text>
</comment>
<keyword evidence="13" id="KW-0408">Iron</keyword>